<name>A0A7S0T3W0_9CHLO</name>
<evidence type="ECO:0000256" key="2">
    <source>
        <dbReference type="ARBA" id="ARBA00022664"/>
    </source>
</evidence>
<dbReference type="CDD" id="cd24162">
    <property type="entry name" value="Prp3_C"/>
    <property type="match status" value="1"/>
</dbReference>
<feature type="region of interest" description="Disordered" evidence="5">
    <location>
        <begin position="1"/>
        <end position="42"/>
    </location>
</feature>
<keyword evidence="3" id="KW-0508">mRNA splicing</keyword>
<gene>
    <name evidence="8" type="ORF">MANT1106_LOCUS22065</name>
</gene>
<dbReference type="InterPro" id="IPR010541">
    <property type="entry name" value="Prp3_C"/>
</dbReference>
<feature type="region of interest" description="Disordered" evidence="5">
    <location>
        <begin position="207"/>
        <end position="232"/>
    </location>
</feature>
<protein>
    <submittedName>
        <fullName evidence="8">Uncharacterized protein</fullName>
    </submittedName>
</protein>
<evidence type="ECO:0000256" key="1">
    <source>
        <dbReference type="ARBA" id="ARBA00004123"/>
    </source>
</evidence>
<feature type="compositionally biased region" description="Pro residues" evidence="5">
    <location>
        <begin position="362"/>
        <end position="374"/>
    </location>
</feature>
<feature type="region of interest" description="Disordered" evidence="5">
    <location>
        <begin position="362"/>
        <end position="384"/>
    </location>
</feature>
<dbReference type="GO" id="GO:0000398">
    <property type="term" value="P:mRNA splicing, via spliceosome"/>
    <property type="evidence" value="ECO:0007669"/>
    <property type="project" value="InterPro"/>
</dbReference>
<keyword evidence="2" id="KW-0507">mRNA processing</keyword>
<feature type="compositionally biased region" description="Low complexity" evidence="5">
    <location>
        <begin position="31"/>
        <end position="42"/>
    </location>
</feature>
<feature type="domain" description="Pre-mRNA-splicing factor 3" evidence="7">
    <location>
        <begin position="217"/>
        <end position="458"/>
    </location>
</feature>
<evidence type="ECO:0000256" key="3">
    <source>
        <dbReference type="ARBA" id="ARBA00023187"/>
    </source>
</evidence>
<evidence type="ECO:0000313" key="8">
    <source>
        <dbReference type="EMBL" id="CAD8722849.1"/>
    </source>
</evidence>
<dbReference type="Pfam" id="PF06544">
    <property type="entry name" value="Prp3_C"/>
    <property type="match status" value="1"/>
</dbReference>
<feature type="compositionally biased region" description="Basic and acidic residues" evidence="5">
    <location>
        <begin position="1"/>
        <end position="11"/>
    </location>
</feature>
<dbReference type="InterPro" id="IPR013881">
    <property type="entry name" value="Pre-mRNA_splic_Prp3_dom"/>
</dbReference>
<dbReference type="Pfam" id="PF08572">
    <property type="entry name" value="PRP3"/>
    <property type="match status" value="1"/>
</dbReference>
<keyword evidence="4" id="KW-0539">Nucleus</keyword>
<dbReference type="PANTHER" id="PTHR14212">
    <property type="entry name" value="U4/U6-ASSOCIATED RNA SPLICING FACTOR-RELATED"/>
    <property type="match status" value="1"/>
</dbReference>
<evidence type="ECO:0000259" key="7">
    <source>
        <dbReference type="Pfam" id="PF08572"/>
    </source>
</evidence>
<reference evidence="8" key="1">
    <citation type="submission" date="2021-01" db="EMBL/GenBank/DDBJ databases">
        <authorList>
            <person name="Corre E."/>
            <person name="Pelletier E."/>
            <person name="Niang G."/>
            <person name="Scheremetjew M."/>
            <person name="Finn R."/>
            <person name="Kale V."/>
            <person name="Holt S."/>
            <person name="Cochrane G."/>
            <person name="Meng A."/>
            <person name="Brown T."/>
            <person name="Cohen L."/>
        </authorList>
    </citation>
    <scope>NUCLEOTIDE SEQUENCE</scope>
    <source>
        <strain evidence="8">SL-175</strain>
    </source>
</reference>
<feature type="compositionally biased region" description="Basic and acidic residues" evidence="5">
    <location>
        <begin position="207"/>
        <end position="223"/>
    </location>
</feature>
<evidence type="ECO:0000259" key="6">
    <source>
        <dbReference type="Pfam" id="PF06544"/>
    </source>
</evidence>
<organism evidence="8">
    <name type="scientific">Mantoniella antarctica</name>
    <dbReference type="NCBI Taxonomy" id="81844"/>
    <lineage>
        <taxon>Eukaryota</taxon>
        <taxon>Viridiplantae</taxon>
        <taxon>Chlorophyta</taxon>
        <taxon>Mamiellophyceae</taxon>
        <taxon>Mamiellales</taxon>
        <taxon>Mamiellaceae</taxon>
        <taxon>Mantoniella</taxon>
    </lineage>
</organism>
<dbReference type="PANTHER" id="PTHR14212:SF0">
    <property type="entry name" value="U4_U6 SMALL NUCLEAR RIBONUCLEOPROTEIN PRP3"/>
    <property type="match status" value="1"/>
</dbReference>
<dbReference type="EMBL" id="HBFC01037112">
    <property type="protein sequence ID" value="CAD8722849.1"/>
    <property type="molecule type" value="Transcribed_RNA"/>
</dbReference>
<sequence length="625" mass="68438">MAGDEKRKPDESGGITDDQPRKKRRWDAGEAVAAAAADDPPTATAAVAIEKKPVLPALGALARAKAVLQKQKELAAKLKNIPKLNTSGGGGAAAAATVAAGVGAGYAAAQSAGAAAGAAGVSQTVADQKQQAVQRALDIAAQIRSNSFAAATPKFTPGALRLNARGEEVDAQGNVVKHKFVEVSTFKVNAKQQKLEEFAAHEKEAAAELAGGDREESWMDPRMSKGAKKRDRRGGFQFVQEGRFQKQADMVRLQYKFGEAEARKITAREAREVRAAAEREQLEADADPNLIPLGARAGIKGGREGESAARAAAVAVLDSIPDVEWWDAHLLINGTYDDIADGSWNVKPEKINLYVEHPVPMEPPMEAPEPPPQPLKLTKKEQKKLRTQRRLAREQEKQEMIKQGLLEAPKPKVKISNLMRVLTDEATADPTAVEKEVREQMAERSMAHDDRNEARKLTPAEKREKKLRKLFDDPSTSAETQVHVYRVESMANPKNKFRVDINAQENKLTGVCLITESFSIVIVEGGLKSVRRYEKLMMRRIDWNIKLDAAAAEDQHEDEEEDGAENKCTCVWKGTSPKMAFKKFRFETLRTEAAARKLLADMNLAHFFDAAAACVAIQDDFLDDD</sequence>
<feature type="domain" description="Small nuclear ribonucleoprotein Prp3 C-terminal" evidence="6">
    <location>
        <begin position="483"/>
        <end position="611"/>
    </location>
</feature>
<accession>A0A7S0T3W0</accession>
<proteinExistence type="predicted"/>
<dbReference type="InterPro" id="IPR027104">
    <property type="entry name" value="Prp3"/>
</dbReference>
<evidence type="ECO:0000256" key="4">
    <source>
        <dbReference type="ARBA" id="ARBA00023242"/>
    </source>
</evidence>
<dbReference type="GO" id="GO:0046540">
    <property type="term" value="C:U4/U6 x U5 tri-snRNP complex"/>
    <property type="evidence" value="ECO:0007669"/>
    <property type="project" value="InterPro"/>
</dbReference>
<dbReference type="AlphaFoldDB" id="A0A7S0T3W0"/>
<evidence type="ECO:0000256" key="5">
    <source>
        <dbReference type="SAM" id="MobiDB-lite"/>
    </source>
</evidence>
<comment type="subcellular location">
    <subcellularLocation>
        <location evidence="1">Nucleus</location>
    </subcellularLocation>
</comment>